<protein>
    <submittedName>
        <fullName evidence="2">Uncharacterized protein</fullName>
    </submittedName>
</protein>
<gene>
    <name evidence="2" type="ORF">PoB_005182000</name>
</gene>
<feature type="region of interest" description="Disordered" evidence="1">
    <location>
        <begin position="1"/>
        <end position="68"/>
    </location>
</feature>
<feature type="compositionally biased region" description="Basic and acidic residues" evidence="1">
    <location>
        <begin position="58"/>
        <end position="68"/>
    </location>
</feature>
<keyword evidence="3" id="KW-1185">Reference proteome</keyword>
<evidence type="ECO:0000313" key="3">
    <source>
        <dbReference type="Proteomes" id="UP000735302"/>
    </source>
</evidence>
<comment type="caution">
    <text evidence="2">The sequence shown here is derived from an EMBL/GenBank/DDBJ whole genome shotgun (WGS) entry which is preliminary data.</text>
</comment>
<proteinExistence type="predicted"/>
<dbReference type="Proteomes" id="UP000735302">
    <property type="component" value="Unassembled WGS sequence"/>
</dbReference>
<organism evidence="2 3">
    <name type="scientific">Plakobranchus ocellatus</name>
    <dbReference type="NCBI Taxonomy" id="259542"/>
    <lineage>
        <taxon>Eukaryota</taxon>
        <taxon>Metazoa</taxon>
        <taxon>Spiralia</taxon>
        <taxon>Lophotrochozoa</taxon>
        <taxon>Mollusca</taxon>
        <taxon>Gastropoda</taxon>
        <taxon>Heterobranchia</taxon>
        <taxon>Euthyneura</taxon>
        <taxon>Panpulmonata</taxon>
        <taxon>Sacoglossa</taxon>
        <taxon>Placobranchoidea</taxon>
        <taxon>Plakobranchidae</taxon>
        <taxon>Plakobranchus</taxon>
    </lineage>
</organism>
<accession>A0AAV4BY31</accession>
<feature type="compositionally biased region" description="Basic and acidic residues" evidence="1">
    <location>
        <begin position="1"/>
        <end position="11"/>
    </location>
</feature>
<sequence length="68" mass="7409">MVVEKVERQTAEDETAGATGEIETGTHTEMMEAVSVDSRVEDETGTDTEMMEAVSADSRVEDESVKQL</sequence>
<evidence type="ECO:0000256" key="1">
    <source>
        <dbReference type="SAM" id="MobiDB-lite"/>
    </source>
</evidence>
<evidence type="ECO:0000313" key="2">
    <source>
        <dbReference type="EMBL" id="GFO25315.1"/>
    </source>
</evidence>
<dbReference type="EMBL" id="BLXT01005746">
    <property type="protein sequence ID" value="GFO25315.1"/>
    <property type="molecule type" value="Genomic_DNA"/>
</dbReference>
<reference evidence="2 3" key="1">
    <citation type="journal article" date="2021" name="Elife">
        <title>Chloroplast acquisition without the gene transfer in kleptoplastic sea slugs, Plakobranchus ocellatus.</title>
        <authorList>
            <person name="Maeda T."/>
            <person name="Takahashi S."/>
            <person name="Yoshida T."/>
            <person name="Shimamura S."/>
            <person name="Takaki Y."/>
            <person name="Nagai Y."/>
            <person name="Toyoda A."/>
            <person name="Suzuki Y."/>
            <person name="Arimoto A."/>
            <person name="Ishii H."/>
            <person name="Satoh N."/>
            <person name="Nishiyama T."/>
            <person name="Hasebe M."/>
            <person name="Maruyama T."/>
            <person name="Minagawa J."/>
            <person name="Obokata J."/>
            <person name="Shigenobu S."/>
        </authorList>
    </citation>
    <scope>NUCLEOTIDE SEQUENCE [LARGE SCALE GENOMIC DNA]</scope>
</reference>
<dbReference type="AlphaFoldDB" id="A0AAV4BY31"/>
<name>A0AAV4BY31_9GAST</name>